<keyword evidence="3" id="KW-1185">Reference proteome</keyword>
<sequence length="155" mass="17262">MSRIVVKEVRSVLIPLHELQLLLPNAVIAEVIGYQEPESVEQGKPDWLVGSTIWRGVVIPIVSFEGMLGARVVIPGHRGRIMVMNTLNQQQKLTHIGLVVQAIPSLVRVSADNVIPLNSEDELDPLIKQRVELDMNPAMIPDLDEIERQVLDVVN</sequence>
<dbReference type="InterPro" id="IPR002545">
    <property type="entry name" value="CheW-lke_dom"/>
</dbReference>
<dbReference type="EMBL" id="MARB01000006">
    <property type="protein sequence ID" value="ODJ88430.1"/>
    <property type="molecule type" value="Genomic_DNA"/>
</dbReference>
<dbReference type="AlphaFoldDB" id="A0A7Z0VN86"/>
<dbReference type="GO" id="GO:0007165">
    <property type="term" value="P:signal transduction"/>
    <property type="evidence" value="ECO:0007669"/>
    <property type="project" value="InterPro"/>
</dbReference>
<reference evidence="2 3" key="1">
    <citation type="submission" date="2016-06" db="EMBL/GenBank/DDBJ databases">
        <title>Genome sequence of endosymbiont of Candidatus Endolucinida thiodiazotropha.</title>
        <authorList>
            <person name="Poehlein A."/>
            <person name="Koenig S."/>
            <person name="Heiden S.E."/>
            <person name="Thuermer A."/>
            <person name="Voget S."/>
            <person name="Daniel R."/>
            <person name="Markert S."/>
            <person name="Gros O."/>
            <person name="Schweder T."/>
        </authorList>
    </citation>
    <scope>NUCLEOTIDE SEQUENCE [LARGE SCALE GENOMIC DNA]</scope>
    <source>
        <strain evidence="2 3">COS</strain>
    </source>
</reference>
<organism evidence="2 3">
    <name type="scientific">Candidatus Thiodiazotropha endolucinida</name>
    <dbReference type="NCBI Taxonomy" id="1655433"/>
    <lineage>
        <taxon>Bacteria</taxon>
        <taxon>Pseudomonadati</taxon>
        <taxon>Pseudomonadota</taxon>
        <taxon>Gammaproteobacteria</taxon>
        <taxon>Chromatiales</taxon>
        <taxon>Sedimenticolaceae</taxon>
        <taxon>Candidatus Thiodiazotropha</taxon>
    </lineage>
</organism>
<dbReference type="PROSITE" id="PS50851">
    <property type="entry name" value="CHEW"/>
    <property type="match status" value="1"/>
</dbReference>
<accession>A0A7Z0VN86</accession>
<evidence type="ECO:0000313" key="2">
    <source>
        <dbReference type="EMBL" id="ODJ88430.1"/>
    </source>
</evidence>
<protein>
    <submittedName>
        <fullName evidence="2">CheW-like domain protein</fullName>
    </submittedName>
</protein>
<dbReference type="SUPFAM" id="SSF50341">
    <property type="entry name" value="CheW-like"/>
    <property type="match status" value="1"/>
</dbReference>
<dbReference type="GO" id="GO:0006935">
    <property type="term" value="P:chemotaxis"/>
    <property type="evidence" value="ECO:0007669"/>
    <property type="project" value="InterPro"/>
</dbReference>
<evidence type="ECO:0000313" key="3">
    <source>
        <dbReference type="Proteomes" id="UP000094769"/>
    </source>
</evidence>
<dbReference type="Pfam" id="PF01584">
    <property type="entry name" value="CheW"/>
    <property type="match status" value="1"/>
</dbReference>
<comment type="caution">
    <text evidence="2">The sequence shown here is derived from an EMBL/GenBank/DDBJ whole genome shotgun (WGS) entry which is preliminary data.</text>
</comment>
<dbReference type="OrthoDB" id="5765252at2"/>
<dbReference type="Gene3D" id="2.40.50.180">
    <property type="entry name" value="CheA-289, Domain 4"/>
    <property type="match status" value="1"/>
</dbReference>
<feature type="domain" description="CheW-like" evidence="1">
    <location>
        <begin position="8"/>
        <end position="152"/>
    </location>
</feature>
<proteinExistence type="predicted"/>
<dbReference type="Gene3D" id="2.30.30.40">
    <property type="entry name" value="SH3 Domains"/>
    <property type="match status" value="1"/>
</dbReference>
<dbReference type="RefSeq" id="WP_069122762.1">
    <property type="nucleotide sequence ID" value="NZ_MARB01000006.1"/>
</dbReference>
<name>A0A7Z0VN86_9GAMM</name>
<evidence type="ECO:0000259" key="1">
    <source>
        <dbReference type="PROSITE" id="PS50851"/>
    </source>
</evidence>
<gene>
    <name evidence="2" type="ORF">CODIS_14370</name>
</gene>
<dbReference type="Proteomes" id="UP000094769">
    <property type="component" value="Unassembled WGS sequence"/>
</dbReference>
<dbReference type="InterPro" id="IPR036061">
    <property type="entry name" value="CheW-like_dom_sf"/>
</dbReference>
<dbReference type="SMART" id="SM00260">
    <property type="entry name" value="CheW"/>
    <property type="match status" value="1"/>
</dbReference>